<feature type="domain" description="Ig-like" evidence="3">
    <location>
        <begin position="36"/>
        <end position="78"/>
    </location>
</feature>
<dbReference type="GO" id="GO:0009897">
    <property type="term" value="C:external side of plasma membrane"/>
    <property type="evidence" value="ECO:0007669"/>
    <property type="project" value="TreeGrafter"/>
</dbReference>
<dbReference type="EMBL" id="VXBY01008103">
    <property type="protein sequence ID" value="NXP42927.1"/>
    <property type="molecule type" value="Genomic_DNA"/>
</dbReference>
<reference evidence="4 5" key="1">
    <citation type="submission" date="2019-09" db="EMBL/GenBank/DDBJ databases">
        <title>Bird 10,000 Genomes (B10K) Project - Family phase.</title>
        <authorList>
            <person name="Zhang G."/>
        </authorList>
    </citation>
    <scope>NUCLEOTIDE SEQUENCE [LARGE SCALE GENOMIC DNA]</scope>
    <source>
        <strain evidence="4">B10K-DU-002-43</strain>
        <tissue evidence="4">Muscle</tissue>
    </source>
</reference>
<dbReference type="GO" id="GO:0006955">
    <property type="term" value="P:immune response"/>
    <property type="evidence" value="ECO:0007669"/>
    <property type="project" value="TreeGrafter"/>
</dbReference>
<dbReference type="PROSITE" id="PS50835">
    <property type="entry name" value="IG_LIKE"/>
    <property type="match status" value="1"/>
</dbReference>
<gene>
    <name evidence="4" type="primary">Fcrl3_1</name>
    <name evidence="4" type="ORF">LEILUT_R15407</name>
</gene>
<evidence type="ECO:0000313" key="4">
    <source>
        <dbReference type="EMBL" id="NXP42927.1"/>
    </source>
</evidence>
<evidence type="ECO:0000256" key="2">
    <source>
        <dbReference type="ARBA" id="ARBA00023157"/>
    </source>
</evidence>
<keyword evidence="2" id="KW-1015">Disulfide bond</keyword>
<dbReference type="PANTHER" id="PTHR11481:SF64">
    <property type="entry name" value="FC RECEPTOR-LIKE PROTEIN 4"/>
    <property type="match status" value="1"/>
</dbReference>
<comment type="caution">
    <text evidence="4">The sequence shown here is derived from an EMBL/GenBank/DDBJ whole genome shotgun (WGS) entry which is preliminary data.</text>
</comment>
<name>A0A7L2A721_LEILU</name>
<organism evidence="4 5">
    <name type="scientific">Leiothrix lutea</name>
    <name type="common">Red-billed leiothrix</name>
    <name type="synonym">Sylvia lutea</name>
    <dbReference type="NCBI Taxonomy" id="36275"/>
    <lineage>
        <taxon>Eukaryota</taxon>
        <taxon>Metazoa</taxon>
        <taxon>Chordata</taxon>
        <taxon>Craniata</taxon>
        <taxon>Vertebrata</taxon>
        <taxon>Euteleostomi</taxon>
        <taxon>Archelosauria</taxon>
        <taxon>Archosauria</taxon>
        <taxon>Dinosauria</taxon>
        <taxon>Saurischia</taxon>
        <taxon>Theropoda</taxon>
        <taxon>Coelurosauria</taxon>
        <taxon>Aves</taxon>
        <taxon>Neognathae</taxon>
        <taxon>Neoaves</taxon>
        <taxon>Telluraves</taxon>
        <taxon>Australaves</taxon>
        <taxon>Passeriformes</taxon>
        <taxon>Sylvioidea</taxon>
        <taxon>Leiothrichidae</taxon>
        <taxon>Leiothrix</taxon>
    </lineage>
</organism>
<feature type="non-terminal residue" evidence="4">
    <location>
        <position position="117"/>
    </location>
</feature>
<dbReference type="GO" id="GO:0007166">
    <property type="term" value="P:cell surface receptor signaling pathway"/>
    <property type="evidence" value="ECO:0007669"/>
    <property type="project" value="TreeGrafter"/>
</dbReference>
<accession>A0A7L2A721</accession>
<dbReference type="InterPro" id="IPR007110">
    <property type="entry name" value="Ig-like_dom"/>
</dbReference>
<keyword evidence="1" id="KW-0732">Signal</keyword>
<dbReference type="InterPro" id="IPR013783">
    <property type="entry name" value="Ig-like_fold"/>
</dbReference>
<dbReference type="GO" id="GO:0004888">
    <property type="term" value="F:transmembrane signaling receptor activity"/>
    <property type="evidence" value="ECO:0007669"/>
    <property type="project" value="TreeGrafter"/>
</dbReference>
<proteinExistence type="predicted"/>
<dbReference type="SUPFAM" id="SSF48726">
    <property type="entry name" value="Immunoglobulin"/>
    <property type="match status" value="1"/>
</dbReference>
<keyword evidence="5" id="KW-1185">Reference proteome</keyword>
<feature type="non-terminal residue" evidence="4">
    <location>
        <position position="1"/>
    </location>
</feature>
<dbReference type="InterPro" id="IPR050488">
    <property type="entry name" value="Ig_Fc_receptor"/>
</dbReference>
<evidence type="ECO:0000259" key="3">
    <source>
        <dbReference type="PROSITE" id="PS50835"/>
    </source>
</evidence>
<dbReference type="InterPro" id="IPR036179">
    <property type="entry name" value="Ig-like_dom_sf"/>
</dbReference>
<evidence type="ECO:0000256" key="1">
    <source>
        <dbReference type="ARBA" id="ARBA00022729"/>
    </source>
</evidence>
<dbReference type="PANTHER" id="PTHR11481">
    <property type="entry name" value="IMMUNOGLOBULIN FC RECEPTOR"/>
    <property type="match status" value="1"/>
</dbReference>
<protein>
    <submittedName>
        <fullName evidence="4">FCRL3 protein</fullName>
    </submittedName>
</protein>
<dbReference type="Proteomes" id="UP000524007">
    <property type="component" value="Unassembled WGS sequence"/>
</dbReference>
<dbReference type="AlphaFoldDB" id="A0A7L2A721"/>
<evidence type="ECO:0000313" key="5">
    <source>
        <dbReference type="Proteomes" id="UP000524007"/>
    </source>
</evidence>
<sequence length="117" mass="12680">LSPALALAGWCPLSPTGAQTTQLLVEPPWRLAVLWDQVTLTCQGSGTAGATTWYKDGQRWGQKGSDHFTVTESGTYQCYRPGSGLSPPVRVLHALLVLQVQAQPLLEGDTVTLRCRF</sequence>
<dbReference type="Gene3D" id="2.60.40.10">
    <property type="entry name" value="Immunoglobulins"/>
    <property type="match status" value="1"/>
</dbReference>